<organism evidence="1">
    <name type="scientific">Cacopsylla melanoneura</name>
    <dbReference type="NCBI Taxonomy" id="428564"/>
    <lineage>
        <taxon>Eukaryota</taxon>
        <taxon>Metazoa</taxon>
        <taxon>Ecdysozoa</taxon>
        <taxon>Arthropoda</taxon>
        <taxon>Hexapoda</taxon>
        <taxon>Insecta</taxon>
        <taxon>Pterygota</taxon>
        <taxon>Neoptera</taxon>
        <taxon>Paraneoptera</taxon>
        <taxon>Hemiptera</taxon>
        <taxon>Sternorrhyncha</taxon>
        <taxon>Psylloidea</taxon>
        <taxon>Psyllidae</taxon>
        <taxon>Psyllinae</taxon>
        <taxon>Cacopsylla</taxon>
    </lineage>
</organism>
<name>A0A8D8YSA5_9HEMI</name>
<evidence type="ECO:0000313" key="1">
    <source>
        <dbReference type="EMBL" id="CAG6734194.1"/>
    </source>
</evidence>
<protein>
    <submittedName>
        <fullName evidence="1">Uncharacterized protein</fullName>
    </submittedName>
</protein>
<dbReference type="AlphaFoldDB" id="A0A8D8YSA5"/>
<sequence length="190" mass="21540">MLRQIRGPVKILLPVLSHFSFIKEKEIIQLSKLIAIGCDGTNVNTGKNNGIIKRVEQFVGHGLHWFVCLLHVNELPLRLFQKKLMGKLLVPNNILVLQESQWKRARICLSLSLSGSQQHYRLCGKGISDLSSDQQYLDICLAISSGSFPTSKLYFKKDFNCVVRITYYRRTPTAVISNPDILIISSPSYH</sequence>
<dbReference type="EMBL" id="HBUF01391991">
    <property type="protein sequence ID" value="CAG6734194.1"/>
    <property type="molecule type" value="Transcribed_RNA"/>
</dbReference>
<proteinExistence type="predicted"/>
<reference evidence="1" key="1">
    <citation type="submission" date="2021-05" db="EMBL/GenBank/DDBJ databases">
        <authorList>
            <person name="Alioto T."/>
            <person name="Alioto T."/>
            <person name="Gomez Garrido J."/>
        </authorList>
    </citation>
    <scope>NUCLEOTIDE SEQUENCE</scope>
</reference>
<accession>A0A8D8YSA5</accession>